<dbReference type="FunFam" id="3.40.50.720:FF:000311">
    <property type="entry name" value="Ornithine cyclodeaminase"/>
    <property type="match status" value="1"/>
</dbReference>
<dbReference type="InterPro" id="IPR036291">
    <property type="entry name" value="NAD(P)-bd_dom_sf"/>
</dbReference>
<reference evidence="2 3" key="1">
    <citation type="submission" date="2016-02" db="EMBL/GenBank/DDBJ databases">
        <authorList>
            <person name="Wen L."/>
            <person name="He K."/>
            <person name="Yang H."/>
        </authorList>
    </citation>
    <scope>NUCLEOTIDE SEQUENCE [LARGE SCALE GENOMIC DNA]</scope>
    <source>
        <strain evidence="2 3">CZ1127</strain>
    </source>
</reference>
<dbReference type="GO" id="GO:0019752">
    <property type="term" value="P:carboxylic acid metabolic process"/>
    <property type="evidence" value="ECO:0007669"/>
    <property type="project" value="UniProtKB-ARBA"/>
</dbReference>
<name>A0A1B1Y5K7_9FLAO</name>
<accession>A0A1B1Y5K7</accession>
<gene>
    <name evidence="2" type="ORF">AXE80_07175</name>
</gene>
<organism evidence="2 3">
    <name type="scientific">Wenyingzhuangia fucanilytica</name>
    <dbReference type="NCBI Taxonomy" id="1790137"/>
    <lineage>
        <taxon>Bacteria</taxon>
        <taxon>Pseudomonadati</taxon>
        <taxon>Bacteroidota</taxon>
        <taxon>Flavobacteriia</taxon>
        <taxon>Flavobacteriales</taxon>
        <taxon>Flavobacteriaceae</taxon>
        <taxon>Wenyingzhuangia</taxon>
    </lineage>
</organism>
<dbReference type="Pfam" id="PF02423">
    <property type="entry name" value="OCD_Mu_crystall"/>
    <property type="match status" value="1"/>
</dbReference>
<evidence type="ECO:0000313" key="2">
    <source>
        <dbReference type="EMBL" id="ANW96071.1"/>
    </source>
</evidence>
<comment type="similarity">
    <text evidence="1">Belongs to the ornithine cyclodeaminase/mu-crystallin family.</text>
</comment>
<dbReference type="KEGG" id="wfu:AXE80_07175"/>
<dbReference type="GO" id="GO:0016491">
    <property type="term" value="F:oxidoreductase activity"/>
    <property type="evidence" value="ECO:0007669"/>
    <property type="project" value="UniProtKB-ARBA"/>
</dbReference>
<dbReference type="EMBL" id="CP014224">
    <property type="protein sequence ID" value="ANW96071.1"/>
    <property type="molecule type" value="Genomic_DNA"/>
</dbReference>
<dbReference type="PANTHER" id="PTHR13812:SF19">
    <property type="entry name" value="KETIMINE REDUCTASE MU-CRYSTALLIN"/>
    <property type="match status" value="1"/>
</dbReference>
<evidence type="ECO:0000313" key="3">
    <source>
        <dbReference type="Proteomes" id="UP000092967"/>
    </source>
</evidence>
<dbReference type="Proteomes" id="UP000092967">
    <property type="component" value="Chromosome"/>
</dbReference>
<dbReference type="PIRSF" id="PIRSF001439">
    <property type="entry name" value="CryM"/>
    <property type="match status" value="1"/>
</dbReference>
<dbReference type="OrthoDB" id="9792005at2"/>
<dbReference type="InterPro" id="IPR003462">
    <property type="entry name" value="ODC_Mu_crystall"/>
</dbReference>
<keyword evidence="3" id="KW-1185">Reference proteome</keyword>
<sequence>MKPIVQIDNSFIESNTIFRELIEVLRNGFANNKTLIPTRHHHDFPNPEMKTDSTVLLMPAWSPGETAGVKIITVSPKNSQFDLPSIQGTYIYLDATNGSVKAIIEAKSLTAKRTAAASALASSYLSRKDSSSLLMIGTGALSKNLIQAHASVRDLKKVYVWGRSFKKAQAICEQLKNEDFTITPIQNIEEKISEVDIISSATLSKTPLILGKHLKKGQHVDLVGAYKKDMREADDETILKSSVYVDSFEGGLKENGDILIPLQTGIIKESDIKADLFGLTSEQKQGRSNVDEITVFKSVGHALEDLVAADYYYEKYIDSQ</sequence>
<dbReference type="InterPro" id="IPR023401">
    <property type="entry name" value="ODC_N"/>
</dbReference>
<proteinExistence type="inferred from homology"/>
<dbReference type="AlphaFoldDB" id="A0A1B1Y5K7"/>
<dbReference type="Gene3D" id="3.30.1780.10">
    <property type="entry name" value="ornithine cyclodeaminase, domain 1"/>
    <property type="match status" value="1"/>
</dbReference>
<dbReference type="Gene3D" id="3.40.50.720">
    <property type="entry name" value="NAD(P)-binding Rossmann-like Domain"/>
    <property type="match status" value="1"/>
</dbReference>
<dbReference type="RefSeq" id="WP_068825824.1">
    <property type="nucleotide sequence ID" value="NZ_CP014224.1"/>
</dbReference>
<dbReference type="PANTHER" id="PTHR13812">
    <property type="entry name" value="KETIMINE REDUCTASE MU-CRYSTALLIN"/>
    <property type="match status" value="1"/>
</dbReference>
<dbReference type="STRING" id="1790137.AXE80_07175"/>
<protein>
    <submittedName>
        <fullName evidence="2">Ornithine cyclodeaminase</fullName>
    </submittedName>
</protein>
<dbReference type="GO" id="GO:0005737">
    <property type="term" value="C:cytoplasm"/>
    <property type="evidence" value="ECO:0007669"/>
    <property type="project" value="TreeGrafter"/>
</dbReference>
<dbReference type="NCBIfam" id="NF004793">
    <property type="entry name" value="PRK06141.1"/>
    <property type="match status" value="1"/>
</dbReference>
<dbReference type="SUPFAM" id="SSF51735">
    <property type="entry name" value="NAD(P)-binding Rossmann-fold domains"/>
    <property type="match status" value="1"/>
</dbReference>
<evidence type="ECO:0000256" key="1">
    <source>
        <dbReference type="ARBA" id="ARBA00008903"/>
    </source>
</evidence>